<dbReference type="KEGG" id="nno:NONO_c60390"/>
<keyword evidence="2" id="KW-1185">Reference proteome</keyword>
<organism evidence="1 2">
    <name type="scientific">Nocardia nova SH22a</name>
    <dbReference type="NCBI Taxonomy" id="1415166"/>
    <lineage>
        <taxon>Bacteria</taxon>
        <taxon>Bacillati</taxon>
        <taxon>Actinomycetota</taxon>
        <taxon>Actinomycetes</taxon>
        <taxon>Mycobacteriales</taxon>
        <taxon>Nocardiaceae</taxon>
        <taxon>Nocardia</taxon>
    </lineage>
</organism>
<gene>
    <name evidence="1" type="ORF">NONO_c60390</name>
</gene>
<proteinExistence type="predicted"/>
<protein>
    <submittedName>
        <fullName evidence="1">Uncharacterized protein</fullName>
    </submittedName>
</protein>
<dbReference type="STRING" id="1415166.NONO_c60390"/>
<name>W5TN96_9NOCA</name>
<dbReference type="HOGENOM" id="CLU_2035605_0_0_11"/>
<dbReference type="Proteomes" id="UP000019150">
    <property type="component" value="Chromosome"/>
</dbReference>
<accession>W5TN96</accession>
<evidence type="ECO:0000313" key="1">
    <source>
        <dbReference type="EMBL" id="AHH20815.1"/>
    </source>
</evidence>
<dbReference type="AlphaFoldDB" id="W5TN96"/>
<sequence>MSSAITDAFLAEYARVSPEGRLDVIGGHTTGWHTNAGPGLRLAAVLFLTPDAVARWRKRSVQLRTVVTCPDGTTLDHADRIDRGHRFIVAPFDLSPAQHGTYIVRVQLADDTVDLPLEVKP</sequence>
<evidence type="ECO:0000313" key="2">
    <source>
        <dbReference type="Proteomes" id="UP000019150"/>
    </source>
</evidence>
<reference evidence="1 2" key="1">
    <citation type="journal article" date="2014" name="Appl. Environ. Microbiol.">
        <title>Insights into the Microbial Degradation of Rubber and Gutta-Percha by Analysis of the Complete Genome of Nocardia nova SH22a.</title>
        <authorList>
            <person name="Luo Q."/>
            <person name="Hiessl S."/>
            <person name="Poehlein A."/>
            <person name="Daniel R."/>
            <person name="Steinbuchel A."/>
        </authorList>
    </citation>
    <scope>NUCLEOTIDE SEQUENCE [LARGE SCALE GENOMIC DNA]</scope>
    <source>
        <strain evidence="1">SH22a</strain>
    </source>
</reference>
<dbReference type="RefSeq" id="WP_025352156.1">
    <property type="nucleotide sequence ID" value="NZ_CP006850.1"/>
</dbReference>
<dbReference type="PATRIC" id="fig|1415166.3.peg.6213"/>
<dbReference type="EMBL" id="CP006850">
    <property type="protein sequence ID" value="AHH20815.1"/>
    <property type="molecule type" value="Genomic_DNA"/>
</dbReference>